<dbReference type="InterPro" id="IPR011598">
    <property type="entry name" value="bHLH_dom"/>
</dbReference>
<dbReference type="GO" id="GO:0046983">
    <property type="term" value="F:protein dimerization activity"/>
    <property type="evidence" value="ECO:0007669"/>
    <property type="project" value="InterPro"/>
</dbReference>
<keyword evidence="1" id="KW-1185">Reference proteome</keyword>
<organism evidence="1 2">
    <name type="scientific">Nelumbo nucifera</name>
    <name type="common">Sacred lotus</name>
    <dbReference type="NCBI Taxonomy" id="4432"/>
    <lineage>
        <taxon>Eukaryota</taxon>
        <taxon>Viridiplantae</taxon>
        <taxon>Streptophyta</taxon>
        <taxon>Embryophyta</taxon>
        <taxon>Tracheophyta</taxon>
        <taxon>Spermatophyta</taxon>
        <taxon>Magnoliopsida</taxon>
        <taxon>Proteales</taxon>
        <taxon>Nelumbonaceae</taxon>
        <taxon>Nelumbo</taxon>
    </lineage>
</organism>
<dbReference type="GO" id="GO:0006879">
    <property type="term" value="P:intracellular iron ion homeostasis"/>
    <property type="evidence" value="ECO:0007669"/>
    <property type="project" value="InterPro"/>
</dbReference>
<dbReference type="PANTHER" id="PTHR46133">
    <property type="entry name" value="BHLH TRANSCRIPTION FACTOR"/>
    <property type="match status" value="1"/>
</dbReference>
<dbReference type="SMART" id="SM00353">
    <property type="entry name" value="HLH"/>
    <property type="match status" value="1"/>
</dbReference>
<reference evidence="2" key="1">
    <citation type="submission" date="2025-08" db="UniProtKB">
        <authorList>
            <consortium name="RefSeq"/>
        </authorList>
    </citation>
    <scope>IDENTIFICATION</scope>
</reference>
<dbReference type="CDD" id="cd11446">
    <property type="entry name" value="bHLH_AtILR3_like"/>
    <property type="match status" value="1"/>
</dbReference>
<dbReference type="Pfam" id="PF00010">
    <property type="entry name" value="HLH"/>
    <property type="match status" value="1"/>
</dbReference>
<accession>A0A1U8A5X5</accession>
<name>A0A1U8A5X5_NELNU</name>
<dbReference type="SUPFAM" id="SSF47459">
    <property type="entry name" value="HLH, helix-loop-helix DNA-binding domain"/>
    <property type="match status" value="1"/>
</dbReference>
<sequence length="226" mass="25700">MDSDQNCSWFVEYMDDVQAAEYLWPPQVISDQAVSGLGLGLEVLLKDENCAEKSCLKKRGRIESSAGPGTKACREKMRRDRLNDRFLELCSILEPGRLPKADKVVILNDATRLLNQLHLEAQKLKETNDVLKVTIQNLKTEKVELRDEKVKLKAEKERMEQMVKGLCVPCPFVPHHTFPAATTTYSVNGKNIPYQPSYLSPMAMWQWMPSASWDTTQDHVLRPPVA</sequence>
<dbReference type="Proteomes" id="UP000189703">
    <property type="component" value="Unplaced"/>
</dbReference>
<dbReference type="AlphaFoldDB" id="A0A1U8A5X5"/>
<dbReference type="PANTHER" id="PTHR46133:SF8">
    <property type="entry name" value="TRANSCRIPTION FACTOR ILR3-LIKE"/>
    <property type="match status" value="1"/>
</dbReference>
<protein>
    <submittedName>
        <fullName evidence="2">Transcription factor ILR3-like</fullName>
    </submittedName>
</protein>
<dbReference type="PROSITE" id="PS50888">
    <property type="entry name" value="BHLH"/>
    <property type="match status" value="1"/>
</dbReference>
<proteinExistence type="predicted"/>
<dbReference type="GO" id="GO:0003700">
    <property type="term" value="F:DNA-binding transcription factor activity"/>
    <property type="evidence" value="ECO:0007669"/>
    <property type="project" value="InterPro"/>
</dbReference>
<dbReference type="OMA" id="YATNYAP"/>
<dbReference type="InterPro" id="IPR044818">
    <property type="entry name" value="ILR3-like"/>
</dbReference>
<evidence type="ECO:0000313" key="2">
    <source>
        <dbReference type="RefSeq" id="XP_010256783.1"/>
    </source>
</evidence>
<gene>
    <name evidence="2" type="primary">LOC104597085</name>
</gene>
<dbReference type="Gene3D" id="4.10.280.10">
    <property type="entry name" value="Helix-loop-helix DNA-binding domain"/>
    <property type="match status" value="1"/>
</dbReference>
<dbReference type="OrthoDB" id="515493at2759"/>
<dbReference type="KEGG" id="nnu:104597085"/>
<dbReference type="GeneID" id="104597085"/>
<dbReference type="eggNOG" id="ENOG502RZ03">
    <property type="taxonomic scope" value="Eukaryota"/>
</dbReference>
<evidence type="ECO:0000313" key="1">
    <source>
        <dbReference type="Proteomes" id="UP000189703"/>
    </source>
</evidence>
<dbReference type="InterPro" id="IPR036638">
    <property type="entry name" value="HLH_DNA-bd_sf"/>
</dbReference>
<dbReference type="RefSeq" id="XP_010256783.1">
    <property type="nucleotide sequence ID" value="XM_010258481.2"/>
</dbReference>